<proteinExistence type="predicted"/>
<protein>
    <recommendedName>
        <fullName evidence="3">Reverse transcriptase domain-containing protein</fullName>
    </recommendedName>
</protein>
<dbReference type="EMBL" id="RCHS01002806">
    <property type="protein sequence ID" value="RMX45654.1"/>
    <property type="molecule type" value="Genomic_DNA"/>
</dbReference>
<sequence>MFDSYIQNINVWQKCNKLSVNAKKTNYVIFKPRQKKFTSSICLSFGDKPLQQSNITEFLGVNIDDNLTWKHHISYVYHIRVSLFPILYNQIHFVLYLNLSLYLNTFEIAKFMCYYENNLLPPLLLNLFVTNSQIHNYGTRTDSYYRGHLCRTNLKQFTIIYLGPKIWDSLPVSVTRSSNLLSFKTKMQEFLLK</sequence>
<gene>
    <name evidence="1" type="ORF">pdam_00020733</name>
</gene>
<organism evidence="1 2">
    <name type="scientific">Pocillopora damicornis</name>
    <name type="common">Cauliflower coral</name>
    <name type="synonym">Millepora damicornis</name>
    <dbReference type="NCBI Taxonomy" id="46731"/>
    <lineage>
        <taxon>Eukaryota</taxon>
        <taxon>Metazoa</taxon>
        <taxon>Cnidaria</taxon>
        <taxon>Anthozoa</taxon>
        <taxon>Hexacorallia</taxon>
        <taxon>Scleractinia</taxon>
        <taxon>Astrocoeniina</taxon>
        <taxon>Pocilloporidae</taxon>
        <taxon>Pocillopora</taxon>
    </lineage>
</organism>
<comment type="caution">
    <text evidence="1">The sequence shown here is derived from an EMBL/GenBank/DDBJ whole genome shotgun (WGS) entry which is preliminary data.</text>
</comment>
<evidence type="ECO:0000313" key="2">
    <source>
        <dbReference type="Proteomes" id="UP000275408"/>
    </source>
</evidence>
<evidence type="ECO:0008006" key="3">
    <source>
        <dbReference type="Google" id="ProtNLM"/>
    </source>
</evidence>
<evidence type="ECO:0000313" key="1">
    <source>
        <dbReference type="EMBL" id="RMX45654.1"/>
    </source>
</evidence>
<dbReference type="AlphaFoldDB" id="A0A3M6TWI7"/>
<keyword evidence="2" id="KW-1185">Reference proteome</keyword>
<dbReference type="Proteomes" id="UP000275408">
    <property type="component" value="Unassembled WGS sequence"/>
</dbReference>
<reference evidence="1 2" key="1">
    <citation type="journal article" date="2018" name="Sci. Rep.">
        <title>Comparative analysis of the Pocillopora damicornis genome highlights role of immune system in coral evolution.</title>
        <authorList>
            <person name="Cunning R."/>
            <person name="Bay R.A."/>
            <person name="Gillette P."/>
            <person name="Baker A.C."/>
            <person name="Traylor-Knowles N."/>
        </authorList>
    </citation>
    <scope>NUCLEOTIDE SEQUENCE [LARGE SCALE GENOMIC DNA]</scope>
    <source>
        <strain evidence="1">RSMAS</strain>
        <tissue evidence="1">Whole animal</tissue>
    </source>
</reference>
<name>A0A3M6TWI7_POCDA</name>
<accession>A0A3M6TWI7</accession>